<dbReference type="InterPro" id="IPR004263">
    <property type="entry name" value="Exostosin"/>
</dbReference>
<evidence type="ECO:0000256" key="1">
    <source>
        <dbReference type="ARBA" id="ARBA00010271"/>
    </source>
</evidence>
<reference evidence="6" key="1">
    <citation type="journal article" date="2019" name="Nat. Commun.">
        <title>Expansion of phycobilisome linker gene families in mesophilic red algae.</title>
        <authorList>
            <person name="Lee J."/>
            <person name="Kim D."/>
            <person name="Bhattacharya D."/>
            <person name="Yoon H.S."/>
        </authorList>
    </citation>
    <scope>NUCLEOTIDE SEQUENCE [LARGE SCALE GENOMIC DNA]</scope>
    <source>
        <strain evidence="6">CCMP 1328</strain>
    </source>
</reference>
<evidence type="ECO:0000259" key="4">
    <source>
        <dbReference type="Pfam" id="PF03016"/>
    </source>
</evidence>
<proteinExistence type="inferred from homology"/>
<keyword evidence="6" id="KW-1185">Reference proteome</keyword>
<evidence type="ECO:0000313" key="6">
    <source>
        <dbReference type="Proteomes" id="UP000324585"/>
    </source>
</evidence>
<keyword evidence="3" id="KW-1133">Transmembrane helix</keyword>
<keyword evidence="3" id="KW-0812">Transmembrane</keyword>
<protein>
    <recommendedName>
        <fullName evidence="4">Exostosin GT47 domain-containing protein</fullName>
    </recommendedName>
</protein>
<comment type="caution">
    <text evidence="5">The sequence shown here is derived from an EMBL/GenBank/DDBJ whole genome shotgun (WGS) entry which is preliminary data.</text>
</comment>
<name>A0A5J4Z8F1_PORPP</name>
<feature type="domain" description="Exostosin GT47" evidence="4">
    <location>
        <begin position="128"/>
        <end position="223"/>
    </location>
</feature>
<feature type="transmembrane region" description="Helical" evidence="3">
    <location>
        <begin position="38"/>
        <end position="62"/>
    </location>
</feature>
<gene>
    <name evidence="5" type="ORF">FVE85_6965</name>
</gene>
<dbReference type="GO" id="GO:0016757">
    <property type="term" value="F:glycosyltransferase activity"/>
    <property type="evidence" value="ECO:0007669"/>
    <property type="project" value="InterPro"/>
</dbReference>
<evidence type="ECO:0000313" key="5">
    <source>
        <dbReference type="EMBL" id="KAA8499380.1"/>
    </source>
</evidence>
<feature type="region of interest" description="Disordered" evidence="2">
    <location>
        <begin position="512"/>
        <end position="537"/>
    </location>
</feature>
<evidence type="ECO:0000256" key="2">
    <source>
        <dbReference type="SAM" id="MobiDB-lite"/>
    </source>
</evidence>
<dbReference type="OrthoDB" id="1924787at2759"/>
<dbReference type="PANTHER" id="PTHR11062">
    <property type="entry name" value="EXOSTOSIN HEPARAN SULFATE GLYCOSYLTRANSFERASE -RELATED"/>
    <property type="match status" value="1"/>
</dbReference>
<comment type="similarity">
    <text evidence="1">Belongs to the glycosyltransferase 47 family.</text>
</comment>
<dbReference type="InterPro" id="IPR040911">
    <property type="entry name" value="Exostosin_GT47"/>
</dbReference>
<evidence type="ECO:0000256" key="3">
    <source>
        <dbReference type="SAM" id="Phobius"/>
    </source>
</evidence>
<dbReference type="EMBL" id="VRMN01000001">
    <property type="protein sequence ID" value="KAA8499380.1"/>
    <property type="molecule type" value="Genomic_DNA"/>
</dbReference>
<dbReference type="Pfam" id="PF03016">
    <property type="entry name" value="Exostosin_GT47"/>
    <property type="match status" value="1"/>
</dbReference>
<dbReference type="PANTHER" id="PTHR11062:SF281">
    <property type="entry name" value="EXOSTOSIN-LIKE 2"/>
    <property type="match status" value="1"/>
</dbReference>
<keyword evidence="3" id="KW-0472">Membrane</keyword>
<accession>A0A5J4Z8F1</accession>
<dbReference type="AlphaFoldDB" id="A0A5J4Z8F1"/>
<dbReference type="Proteomes" id="UP000324585">
    <property type="component" value="Unassembled WGS sequence"/>
</dbReference>
<sequence length="537" mass="61626">MRFTDEIKLWPTSRGLGCGSLIDDLLARRKRTDKVSRAGFEMFQGAVGSVVAILLIFGSVLAAQAERRPSDFAARSQWNSFDLLKAAEKDHVVGNGFQTHSANVTVPFFMYEPDHFLAYSKCSKAIWSPKHTIDVLFVERLQNHPWRTSQPQDAELFVVPVLLSALALDRCNVSVSKGLIQMKEYLERSPWYTRYKGRDHLVLMTQWQNRNVMLHHLGHTILIGSYTRDTVAAYRNVFVVGFLDNYAAMTAESRNADGYFSKWNYANSAKMPRTLVVRWMGLNRYFRGSAVLPRLNRKALFTERDADTDYHVGDDLFLSVKLMEGEVRTQYPEIPDCNRTEFITNLKIYESIPLVGSSPRVPKWTADRCIQPLGFSRVVAHRITEISHFSLLLAGDNPESDTLYNSIAARSIPVLFVEDEKHDFLYECMAHFDFPWKDIALVFSGPEFREDPMRVIRYLRDMVQNEPEDLARRVKLMDDHARDLVWSEPGSRVHEKILIDAWKLSKGNLSRSIEPPKMRSLKKPGASPLSRDLQNRS</sequence>
<dbReference type="OMA" id="YANSAKM"/>
<organism evidence="5 6">
    <name type="scientific">Porphyridium purpureum</name>
    <name type="common">Red alga</name>
    <name type="synonym">Porphyridium cruentum</name>
    <dbReference type="NCBI Taxonomy" id="35688"/>
    <lineage>
        <taxon>Eukaryota</taxon>
        <taxon>Rhodophyta</taxon>
        <taxon>Bangiophyceae</taxon>
        <taxon>Porphyridiales</taxon>
        <taxon>Porphyridiaceae</taxon>
        <taxon>Porphyridium</taxon>
    </lineage>
</organism>